<keyword evidence="3" id="KW-0472">Membrane</keyword>
<dbReference type="Pfam" id="PF26633">
    <property type="entry name" value="DUF8206"/>
    <property type="match status" value="1"/>
</dbReference>
<dbReference type="Proteomes" id="UP000266861">
    <property type="component" value="Unassembled WGS sequence"/>
</dbReference>
<comment type="caution">
    <text evidence="6">The sequence shown here is derived from an EMBL/GenBank/DDBJ whole genome shotgun (WGS) entry which is preliminary data.</text>
</comment>
<feature type="transmembrane region" description="Helical" evidence="3">
    <location>
        <begin position="696"/>
        <end position="713"/>
    </location>
</feature>
<dbReference type="GO" id="GO:0005525">
    <property type="term" value="F:GTP binding"/>
    <property type="evidence" value="ECO:0007669"/>
    <property type="project" value="UniProtKB-KW"/>
</dbReference>
<keyword evidence="7" id="KW-1185">Reference proteome</keyword>
<keyword evidence="3" id="KW-0812">Transmembrane</keyword>
<evidence type="ECO:0000256" key="2">
    <source>
        <dbReference type="SAM" id="Coils"/>
    </source>
</evidence>
<feature type="domain" description="DUF8206" evidence="5">
    <location>
        <begin position="321"/>
        <end position="396"/>
    </location>
</feature>
<dbReference type="AlphaFoldDB" id="A0A397IE33"/>
<sequence>MENQKNDINILLLGETGVGKSTFINAFLNYLMFDTLDDARNGDWKVPIPSKFTMTEENGQMRTIKICDDEKTNVSRTSTTRECKSYLFHNDDTRIRLIDTPSIGNKREIEENFDDILNYANHYQHLNGICILLKPNNTQLRFDMQELLSHLHKSVKNNIVFCFTHTKPTFYRPEVTMGPLGEQLSILKNQFNVEINLNQDTIYCFDNEPIRFLAADRAGVKFEKGYEEFSESWRKSVEESSRLLRYFENCKPHKINDTLLIKDVRDIMMRLAKPLAEIGTRIQTNIGFLHDHLKEIENTAETAKNLVDKLYTKQLDYKSEKLRHPRTVCTSPSCVQVSIKNGVEIINYTTHCHDGCGLSGVERNVKKNPALKQCSAITNGICDFCGCNWDEHMHVDNELILVHTKVIDKDVENAINEKRSFQEQKKMAMEASLRKVAELKEEQKIITDINVKFVQFLRQSTIVPFVDSYIDYLDHFIREEQIKKNANSKNFNDAILKGLEDARKEYTEKIDLIKKAIENDDDSIETISSDDMSKIEQQLNELKHNGEALKDIEKKEKKKYSQKHIFENREKYYTFPKKIQPAIDQQILIETEKDNEEVDETEIFAVEQEQEKEKDNEEVDEIEIFAVEQEQEKEKDNEEVENFAVQQEKEKEVNETKTFTVREQKEDNKKVETKTLSGLELRNKATEIYKSLKTETLLFGLSFILALIVAMSYEK</sequence>
<dbReference type="InterPro" id="IPR058519">
    <property type="entry name" value="DUF8206"/>
</dbReference>
<dbReference type="SUPFAM" id="SSF52540">
    <property type="entry name" value="P-loop containing nucleoside triphosphate hydrolases"/>
    <property type="match status" value="1"/>
</dbReference>
<keyword evidence="3" id="KW-1133">Transmembrane helix</keyword>
<dbReference type="Gene3D" id="3.40.50.300">
    <property type="entry name" value="P-loop containing nucleotide triphosphate hydrolases"/>
    <property type="match status" value="1"/>
</dbReference>
<dbReference type="PANTHER" id="PTHR32046">
    <property type="entry name" value="G DOMAIN-CONTAINING PROTEIN"/>
    <property type="match status" value="1"/>
</dbReference>
<dbReference type="PANTHER" id="PTHR32046:SF11">
    <property type="entry name" value="IMMUNE-ASSOCIATED NUCLEOTIDE-BINDING PROTEIN 10-LIKE"/>
    <property type="match status" value="1"/>
</dbReference>
<dbReference type="InterPro" id="IPR027417">
    <property type="entry name" value="P-loop_NTPase"/>
</dbReference>
<evidence type="ECO:0000256" key="1">
    <source>
        <dbReference type="RuleBase" id="RU004560"/>
    </source>
</evidence>
<gene>
    <name evidence="6" type="ORF">Glove_262g37</name>
</gene>
<dbReference type="CDD" id="cd00882">
    <property type="entry name" value="Ras_like_GTPase"/>
    <property type="match status" value="1"/>
</dbReference>
<name>A0A397IE33_9GLOM</name>
<dbReference type="PROSITE" id="PS00675">
    <property type="entry name" value="SIGMA54_INTERACT_1"/>
    <property type="match status" value="1"/>
</dbReference>
<accession>A0A397IE33</accession>
<keyword evidence="1" id="KW-0547">Nucleotide-binding</keyword>
<dbReference type="InterPro" id="IPR025662">
    <property type="entry name" value="Sigma_54_int_dom_ATP-bd_1"/>
</dbReference>
<feature type="coiled-coil region" evidence="2">
    <location>
        <begin position="411"/>
        <end position="442"/>
    </location>
</feature>
<evidence type="ECO:0000259" key="5">
    <source>
        <dbReference type="Pfam" id="PF26633"/>
    </source>
</evidence>
<evidence type="ECO:0000313" key="6">
    <source>
        <dbReference type="EMBL" id="RHZ71060.1"/>
    </source>
</evidence>
<protein>
    <submittedName>
        <fullName evidence="6">Uncharacterized protein</fullName>
    </submittedName>
</protein>
<feature type="coiled-coil region" evidence="2">
    <location>
        <begin position="496"/>
        <end position="555"/>
    </location>
</feature>
<dbReference type="Pfam" id="PF00735">
    <property type="entry name" value="Septin"/>
    <property type="match status" value="1"/>
</dbReference>
<keyword evidence="2" id="KW-0175">Coiled coil</keyword>
<evidence type="ECO:0000313" key="7">
    <source>
        <dbReference type="Proteomes" id="UP000266861"/>
    </source>
</evidence>
<dbReference type="InterPro" id="IPR030379">
    <property type="entry name" value="G_SEPTIN_dom"/>
</dbReference>
<keyword evidence="1" id="KW-0342">GTP-binding</keyword>
<comment type="similarity">
    <text evidence="1">Belongs to the TRAFAC class TrmE-Era-EngA-EngB-Septin-like GTPase superfamily. Septin GTPase family.</text>
</comment>
<evidence type="ECO:0000256" key="3">
    <source>
        <dbReference type="SAM" id="Phobius"/>
    </source>
</evidence>
<evidence type="ECO:0000259" key="4">
    <source>
        <dbReference type="Pfam" id="PF00735"/>
    </source>
</evidence>
<organism evidence="6 7">
    <name type="scientific">Diversispora epigaea</name>
    <dbReference type="NCBI Taxonomy" id="1348612"/>
    <lineage>
        <taxon>Eukaryota</taxon>
        <taxon>Fungi</taxon>
        <taxon>Fungi incertae sedis</taxon>
        <taxon>Mucoromycota</taxon>
        <taxon>Glomeromycotina</taxon>
        <taxon>Glomeromycetes</taxon>
        <taxon>Diversisporales</taxon>
        <taxon>Diversisporaceae</taxon>
        <taxon>Diversispora</taxon>
    </lineage>
</organism>
<feature type="domain" description="Septin-type G" evidence="4">
    <location>
        <begin position="7"/>
        <end position="122"/>
    </location>
</feature>
<proteinExistence type="inferred from homology"/>
<reference evidence="6 7" key="1">
    <citation type="submission" date="2018-08" db="EMBL/GenBank/DDBJ databases">
        <title>Genome and evolution of the arbuscular mycorrhizal fungus Diversispora epigaea (formerly Glomus versiforme) and its bacterial endosymbionts.</title>
        <authorList>
            <person name="Sun X."/>
            <person name="Fei Z."/>
            <person name="Harrison M."/>
        </authorList>
    </citation>
    <scope>NUCLEOTIDE SEQUENCE [LARGE SCALE GENOMIC DNA]</scope>
    <source>
        <strain evidence="6 7">IT104</strain>
    </source>
</reference>
<dbReference type="STRING" id="1348612.A0A397IE33"/>
<dbReference type="EMBL" id="PQFF01000240">
    <property type="protein sequence ID" value="RHZ71060.1"/>
    <property type="molecule type" value="Genomic_DNA"/>
</dbReference>
<dbReference type="OrthoDB" id="2611327at2759"/>